<comment type="caution">
    <text evidence="2">The sequence shown here is derived from an EMBL/GenBank/DDBJ whole genome shotgun (WGS) entry which is preliminary data.</text>
</comment>
<protein>
    <submittedName>
        <fullName evidence="2">Uncharacterized protein</fullName>
    </submittedName>
</protein>
<dbReference type="EMBL" id="JASCZI010090669">
    <property type="protein sequence ID" value="MED6144575.1"/>
    <property type="molecule type" value="Genomic_DNA"/>
</dbReference>
<name>A0ABU6T887_9FABA</name>
<proteinExistence type="predicted"/>
<accession>A0ABU6T887</accession>
<dbReference type="Proteomes" id="UP001341840">
    <property type="component" value="Unassembled WGS sequence"/>
</dbReference>
<feature type="region of interest" description="Disordered" evidence="1">
    <location>
        <begin position="1"/>
        <end position="29"/>
    </location>
</feature>
<feature type="compositionally biased region" description="Basic and acidic residues" evidence="1">
    <location>
        <begin position="117"/>
        <end position="135"/>
    </location>
</feature>
<keyword evidence="3" id="KW-1185">Reference proteome</keyword>
<feature type="region of interest" description="Disordered" evidence="1">
    <location>
        <begin position="96"/>
        <end position="151"/>
    </location>
</feature>
<feature type="compositionally biased region" description="Low complexity" evidence="1">
    <location>
        <begin position="101"/>
        <end position="112"/>
    </location>
</feature>
<evidence type="ECO:0000256" key="1">
    <source>
        <dbReference type="SAM" id="MobiDB-lite"/>
    </source>
</evidence>
<gene>
    <name evidence="2" type="ORF">PIB30_016847</name>
</gene>
<sequence length="151" mass="16705">MGKKAKDKGKEREKAGKARVSGNESSHQLPTVVEEEVSVVDNQILGYLEDLKQLFYVEVTMVDENVEIGGRCSECGLNNPRKVAAEKLDAQAPRISAQNHTQASQSQVTSAQCCMPRRPDSASDMPRREQTKPRCPELTPGASFEVQTWET</sequence>
<evidence type="ECO:0000313" key="2">
    <source>
        <dbReference type="EMBL" id="MED6144575.1"/>
    </source>
</evidence>
<reference evidence="2 3" key="1">
    <citation type="journal article" date="2023" name="Plants (Basel)">
        <title>Bridging the Gap: Combining Genomics and Transcriptomics Approaches to Understand Stylosanthes scabra, an Orphan Legume from the Brazilian Caatinga.</title>
        <authorList>
            <person name="Ferreira-Neto J.R.C."/>
            <person name="da Silva M.D."/>
            <person name="Binneck E."/>
            <person name="de Melo N.F."/>
            <person name="da Silva R.H."/>
            <person name="de Melo A.L.T.M."/>
            <person name="Pandolfi V."/>
            <person name="Bustamante F.O."/>
            <person name="Brasileiro-Vidal A.C."/>
            <person name="Benko-Iseppon A.M."/>
        </authorList>
    </citation>
    <scope>NUCLEOTIDE SEQUENCE [LARGE SCALE GENOMIC DNA]</scope>
    <source>
        <tissue evidence="2">Leaves</tissue>
    </source>
</reference>
<evidence type="ECO:0000313" key="3">
    <source>
        <dbReference type="Proteomes" id="UP001341840"/>
    </source>
</evidence>
<organism evidence="2 3">
    <name type="scientific">Stylosanthes scabra</name>
    <dbReference type="NCBI Taxonomy" id="79078"/>
    <lineage>
        <taxon>Eukaryota</taxon>
        <taxon>Viridiplantae</taxon>
        <taxon>Streptophyta</taxon>
        <taxon>Embryophyta</taxon>
        <taxon>Tracheophyta</taxon>
        <taxon>Spermatophyta</taxon>
        <taxon>Magnoliopsida</taxon>
        <taxon>eudicotyledons</taxon>
        <taxon>Gunneridae</taxon>
        <taxon>Pentapetalae</taxon>
        <taxon>rosids</taxon>
        <taxon>fabids</taxon>
        <taxon>Fabales</taxon>
        <taxon>Fabaceae</taxon>
        <taxon>Papilionoideae</taxon>
        <taxon>50 kb inversion clade</taxon>
        <taxon>dalbergioids sensu lato</taxon>
        <taxon>Dalbergieae</taxon>
        <taxon>Pterocarpus clade</taxon>
        <taxon>Stylosanthes</taxon>
    </lineage>
</organism>